<dbReference type="EMBL" id="JAZGQO010000008">
    <property type="protein sequence ID" value="KAK6179294.1"/>
    <property type="molecule type" value="Genomic_DNA"/>
</dbReference>
<dbReference type="PANTHER" id="PTHR46270">
    <property type="entry name" value="ARMADILLO-TYPE FOLD-RELATED"/>
    <property type="match status" value="1"/>
</dbReference>
<dbReference type="InterPro" id="IPR011989">
    <property type="entry name" value="ARM-like"/>
</dbReference>
<organism evidence="4 5">
    <name type="scientific">Patella caerulea</name>
    <name type="common">Rayed Mediterranean limpet</name>
    <dbReference type="NCBI Taxonomy" id="87958"/>
    <lineage>
        <taxon>Eukaryota</taxon>
        <taxon>Metazoa</taxon>
        <taxon>Spiralia</taxon>
        <taxon>Lophotrochozoa</taxon>
        <taxon>Mollusca</taxon>
        <taxon>Gastropoda</taxon>
        <taxon>Patellogastropoda</taxon>
        <taxon>Patelloidea</taxon>
        <taxon>Patellidae</taxon>
        <taxon>Patella</taxon>
    </lineage>
</organism>
<gene>
    <name evidence="4" type="ORF">SNE40_011688</name>
</gene>
<dbReference type="SUPFAM" id="SSF48371">
    <property type="entry name" value="ARM repeat"/>
    <property type="match status" value="1"/>
</dbReference>
<dbReference type="InterPro" id="IPR035897">
    <property type="entry name" value="Toll_tir_struct_dom_sf"/>
</dbReference>
<feature type="compositionally biased region" description="Low complexity" evidence="2">
    <location>
        <begin position="547"/>
        <end position="556"/>
    </location>
</feature>
<dbReference type="Gene3D" id="3.40.50.10140">
    <property type="entry name" value="Toll/interleukin-1 receptor homology (TIR) domain"/>
    <property type="match status" value="1"/>
</dbReference>
<dbReference type="GO" id="GO:0007165">
    <property type="term" value="P:signal transduction"/>
    <property type="evidence" value="ECO:0007669"/>
    <property type="project" value="InterPro"/>
</dbReference>
<feature type="region of interest" description="Disordered" evidence="2">
    <location>
        <begin position="1"/>
        <end position="26"/>
    </location>
</feature>
<sequence length="697" mass="79420">MSATNLSVSDVDAEVDNGGDEKEIIQTQREAPESLQQDVRKLIEEIRKNETDPVKSLFTLHKLRQMYYQKKTWHYRRAIGNVLADCGYAVCTVNMMTSLSDRGYFPEGLRNITSPTLAKTSRHVMDNAWNYSDASDEFAHDLAKANMIHVLLENLKKFPNKNPEKNTNQYFLIRATLSIMCNIARRPKNKESFKKYDATKIVFEFKFSKDNYLKVLALCTLAFIVDAKEAQKVTEDPDAIRTIIHWMNIAIMNDEFHRLKEGFTAAELAYALDKLAVDGNAERIIEGKALKAFYRMLNGSDIKQQINAAKCVWTLAFKKEARKQIKEYKELVSTLQRLEKEETNRELLQNVKGALWVLFDKGDEEHPNAIDPSKPRHLFISYCWDDQETVRRIWQKLTETGYNVWIDIDRMSGDILDAMSSAVENSAVVIICVSEGYKQSQCCHTEAGYAYQRKKGFIPLYMQNPYHPDGWLGAVIGSRLYFDFSGESEVEFEDSFSKLLRELGKQGILQSTANTPVTPEIPKEHNSESHALLGPSHRSRSTTGLHPESTPSSPTESLDRQIITRTRDISPTPKLDITNKSIPIQASLSPPVSQAIVASPSITSIVSRTSNSIMVIPPSGPPESFMNMKKTNVRDWLSENGLEKDIQSFKHIDGKLLWQLKCIKIEAPAFFYKLLQDKFELDPVAILKFRYAIEMLE</sequence>
<feature type="domain" description="TIR" evidence="3">
    <location>
        <begin position="374"/>
        <end position="504"/>
    </location>
</feature>
<proteinExistence type="predicted"/>
<accession>A0AAN8PLZ1</accession>
<feature type="coiled-coil region" evidence="1">
    <location>
        <begin position="318"/>
        <end position="345"/>
    </location>
</feature>
<dbReference type="PANTHER" id="PTHR46270:SF2">
    <property type="entry name" value="TIR DOMAIN-CONTAINING PROTEIN"/>
    <property type="match status" value="1"/>
</dbReference>
<dbReference type="Gene3D" id="1.25.10.10">
    <property type="entry name" value="Leucine-rich Repeat Variant"/>
    <property type="match status" value="1"/>
</dbReference>
<name>A0AAN8PLZ1_PATCE</name>
<keyword evidence="5" id="KW-1185">Reference proteome</keyword>
<reference evidence="4 5" key="1">
    <citation type="submission" date="2024-01" db="EMBL/GenBank/DDBJ databases">
        <title>The genome of the rayed Mediterranean limpet Patella caerulea (Linnaeus, 1758).</title>
        <authorList>
            <person name="Anh-Thu Weber A."/>
            <person name="Halstead-Nussloch G."/>
        </authorList>
    </citation>
    <scope>NUCLEOTIDE SEQUENCE [LARGE SCALE GENOMIC DNA]</scope>
    <source>
        <strain evidence="4">AATW-2023a</strain>
        <tissue evidence="4">Whole specimen</tissue>
    </source>
</reference>
<comment type="caution">
    <text evidence="4">The sequence shown here is derived from an EMBL/GenBank/DDBJ whole genome shotgun (WGS) entry which is preliminary data.</text>
</comment>
<evidence type="ECO:0000256" key="2">
    <source>
        <dbReference type="SAM" id="MobiDB-lite"/>
    </source>
</evidence>
<dbReference type="Pfam" id="PF13676">
    <property type="entry name" value="TIR_2"/>
    <property type="match status" value="1"/>
</dbReference>
<dbReference type="InterPro" id="IPR016024">
    <property type="entry name" value="ARM-type_fold"/>
</dbReference>
<keyword evidence="1" id="KW-0175">Coiled coil</keyword>
<dbReference type="PROSITE" id="PS50104">
    <property type="entry name" value="TIR"/>
    <property type="match status" value="1"/>
</dbReference>
<evidence type="ECO:0000313" key="4">
    <source>
        <dbReference type="EMBL" id="KAK6179294.1"/>
    </source>
</evidence>
<dbReference type="Proteomes" id="UP001347796">
    <property type="component" value="Unassembled WGS sequence"/>
</dbReference>
<dbReference type="InterPro" id="IPR000157">
    <property type="entry name" value="TIR_dom"/>
</dbReference>
<evidence type="ECO:0000256" key="1">
    <source>
        <dbReference type="SAM" id="Coils"/>
    </source>
</evidence>
<feature type="region of interest" description="Disordered" evidence="2">
    <location>
        <begin position="511"/>
        <end position="576"/>
    </location>
</feature>
<dbReference type="SUPFAM" id="SSF52200">
    <property type="entry name" value="Toll/Interleukin receptor TIR domain"/>
    <property type="match status" value="1"/>
</dbReference>
<protein>
    <recommendedName>
        <fullName evidence="3">TIR domain-containing protein</fullName>
    </recommendedName>
</protein>
<evidence type="ECO:0000313" key="5">
    <source>
        <dbReference type="Proteomes" id="UP001347796"/>
    </source>
</evidence>
<evidence type="ECO:0000259" key="3">
    <source>
        <dbReference type="PROSITE" id="PS50104"/>
    </source>
</evidence>
<dbReference type="AlphaFoldDB" id="A0AAN8PLZ1"/>